<comment type="caution">
    <text evidence="2">The sequence shown here is derived from an EMBL/GenBank/DDBJ whole genome shotgun (WGS) entry which is preliminary data.</text>
</comment>
<evidence type="ECO:0000256" key="1">
    <source>
        <dbReference type="SAM" id="MobiDB-lite"/>
    </source>
</evidence>
<organism evidence="2 3">
    <name type="scientific">Leishmania tarentolae</name>
    <name type="common">Sauroleishmania tarentolae</name>
    <dbReference type="NCBI Taxonomy" id="5689"/>
    <lineage>
        <taxon>Eukaryota</taxon>
        <taxon>Discoba</taxon>
        <taxon>Euglenozoa</taxon>
        <taxon>Kinetoplastea</taxon>
        <taxon>Metakinetoplastina</taxon>
        <taxon>Trypanosomatida</taxon>
        <taxon>Trypanosomatidae</taxon>
        <taxon>Leishmaniinae</taxon>
        <taxon>Leishmania</taxon>
        <taxon>lizard Leishmania</taxon>
    </lineage>
</organism>
<reference evidence="2" key="1">
    <citation type="submission" date="2019-11" db="EMBL/GenBank/DDBJ databases">
        <title>Leishmania tarentolae CDS.</title>
        <authorList>
            <person name="Goto Y."/>
            <person name="Yamagishi J."/>
        </authorList>
    </citation>
    <scope>NUCLEOTIDE SEQUENCE [LARGE SCALE GENOMIC DNA]</scope>
    <source>
        <strain evidence="2">Parrot Tar II</strain>
    </source>
</reference>
<gene>
    <name evidence="2" type="ORF">LtaPh_3612000</name>
</gene>
<dbReference type="EMBL" id="BLBS01000057">
    <property type="protein sequence ID" value="GET93188.1"/>
    <property type="molecule type" value="Genomic_DNA"/>
</dbReference>
<dbReference type="Proteomes" id="UP000419144">
    <property type="component" value="Unassembled WGS sequence"/>
</dbReference>
<dbReference type="OrthoDB" id="264983at2759"/>
<keyword evidence="3" id="KW-1185">Reference proteome</keyword>
<evidence type="ECO:0000313" key="2">
    <source>
        <dbReference type="EMBL" id="GET93188.1"/>
    </source>
</evidence>
<protein>
    <submittedName>
        <fullName evidence="2">Uncharacterized protein</fullName>
    </submittedName>
</protein>
<accession>A0A640KUZ2</accession>
<feature type="region of interest" description="Disordered" evidence="1">
    <location>
        <begin position="1"/>
        <end position="30"/>
    </location>
</feature>
<name>A0A640KUZ2_LEITA</name>
<sequence>MDRSITTRLDADAVPDVTHEARDGDIGSGTLPSPLELYISTKGVEGLHTSLETTLSVKAPKTVDCGQNNLHLAQSVFTPKDDATTGPCSADEEGAMNTLSRMYFAECDQGNCSVSHVTDNYGHGVLGGEEVSECSKTPGDSQQTLLHGSVPPKTIGVATNYVIWHLATPTREVSAIWHPQGMIKETDETFDARSVEDDASSMAAVVLSEEVPDDLPPAPSPFTELCSRSSTPSVKAIHLNLQYTTATSFMSISSPFSTCVQSISFLRNSVQQLMSSSQQFCASSTSAAANEPSLSREVGSAEPRPFCAPPLQTGWVVSQGSSQPASLRSGTFTPFSVEQSGSSEVFPFSSPSAMSTADNASLAQQVSLQTPGTPYESCPAVAHRASSTALTGCLLEEGRERSTLLDNQGSGFEMILAREVSAYLSVSGPPRKAAGQSSEYVVVTEQRKLLEEETNQLHDTIQAPVQVTED</sequence>
<dbReference type="AlphaFoldDB" id="A0A640KUZ2"/>
<proteinExistence type="predicted"/>
<feature type="compositionally biased region" description="Basic and acidic residues" evidence="1">
    <location>
        <begin position="1"/>
        <end position="25"/>
    </location>
</feature>
<dbReference type="VEuPathDB" id="TriTrypDB:LtaPh_3612000"/>
<evidence type="ECO:0000313" key="3">
    <source>
        <dbReference type="Proteomes" id="UP000419144"/>
    </source>
</evidence>